<sequence>MLHFWFAYHSAEQPDTPEETEVEIQRWRSWFDWISPAIVDPAIELAKACLIIGDGSIEVAKIHEVSM</sequence>
<dbReference type="AlphaFoldDB" id="A4GIL1"/>
<organism evidence="1">
    <name type="scientific">uncultured marine bacterium HF10_25F10</name>
    <dbReference type="NCBI Taxonomy" id="413068"/>
    <lineage>
        <taxon>Bacteria</taxon>
        <taxon>environmental samples</taxon>
    </lineage>
</organism>
<accession>A4GIL1</accession>
<reference evidence="1" key="2">
    <citation type="journal article" date="2007" name="Proc. Natl. Acad. Sci. U.S.A.">
        <title>Proteorhodopsin photosystem gene expression enables photophosphorylation in a heterologous host.</title>
        <authorList>
            <person name="Martinez A."/>
            <person name="Bradley A.S."/>
            <person name="Waldbauer J.R."/>
            <person name="Summons R.E."/>
            <person name="Delong E.F."/>
        </authorList>
    </citation>
    <scope>NUCLEOTIDE SEQUENCE</scope>
</reference>
<dbReference type="EMBL" id="EF100191">
    <property type="protein sequence ID" value="ABL61021.1"/>
    <property type="molecule type" value="Genomic_DNA"/>
</dbReference>
<proteinExistence type="predicted"/>
<evidence type="ECO:0000313" key="1">
    <source>
        <dbReference type="EMBL" id="ABL61021.1"/>
    </source>
</evidence>
<protein>
    <submittedName>
        <fullName evidence="1">Uncharacterized protein</fullName>
    </submittedName>
</protein>
<name>A4GIL1_9BACT</name>
<reference evidence="1" key="1">
    <citation type="journal article" date="2007" name="Environ. Microbiol.">
        <title>Proteorhodopsin photosystem gene clusters exhibit co-evolutionary trends and shared ancestry among diverse marine microbial phyla.</title>
        <authorList>
            <person name="McCarren J."/>
            <person name="Delong E.F."/>
        </authorList>
    </citation>
    <scope>NUCLEOTIDE SEQUENCE</scope>
</reference>
<gene>
    <name evidence="1" type="ORF">ALOHA_HF1025F10.33</name>
</gene>